<gene>
    <name evidence="1" type="ORF">F0170_22495</name>
</gene>
<organism evidence="1 2">
    <name type="scientific">Pseudomonas kitaguniensis</name>
    <dbReference type="NCBI Taxonomy" id="2607908"/>
    <lineage>
        <taxon>Bacteria</taxon>
        <taxon>Pseudomonadati</taxon>
        <taxon>Pseudomonadota</taxon>
        <taxon>Gammaproteobacteria</taxon>
        <taxon>Pseudomonadales</taxon>
        <taxon>Pseudomonadaceae</taxon>
        <taxon>Pseudomonas</taxon>
    </lineage>
</organism>
<dbReference type="EMBL" id="VUBA01000159">
    <property type="protein sequence ID" value="MPQ86503.1"/>
    <property type="molecule type" value="Genomic_DNA"/>
</dbReference>
<name>A0A5N7JZG1_9PSED</name>
<comment type="caution">
    <text evidence="1">The sequence shown here is derived from an EMBL/GenBank/DDBJ whole genome shotgun (WGS) entry which is preliminary data.</text>
</comment>
<evidence type="ECO:0000313" key="1">
    <source>
        <dbReference type="EMBL" id="MPQ86503.1"/>
    </source>
</evidence>
<dbReference type="Proteomes" id="UP000325438">
    <property type="component" value="Unassembled WGS sequence"/>
</dbReference>
<protein>
    <submittedName>
        <fullName evidence="1">Uncharacterized protein</fullName>
    </submittedName>
</protein>
<proteinExistence type="predicted"/>
<sequence>MPSITLIGIAVSLGAQSLAYLRDLFAPYGTSQNANDPGVIDPEFWRDCIVVGNPHMPEFSGGRIEAQPFVDLLEAALEGKDGFVAKNF</sequence>
<evidence type="ECO:0000313" key="2">
    <source>
        <dbReference type="Proteomes" id="UP000325438"/>
    </source>
</evidence>
<dbReference type="AlphaFoldDB" id="A0A5N7JZG1"/>
<accession>A0A5N7JZG1</accession>
<reference evidence="1 2" key="1">
    <citation type="submission" date="2019-09" db="EMBL/GenBank/DDBJ databases">
        <title>The draft genomes of Allium pathogen Pseudomonas sp.</title>
        <authorList>
            <person name="Fujikawa T."/>
            <person name="Sawada H."/>
        </authorList>
    </citation>
    <scope>NUCLEOTIDE SEQUENCE [LARGE SCALE GENOMIC DNA]</scope>
    <source>
        <strain evidence="1 2">MAFF 730085</strain>
    </source>
</reference>